<evidence type="ECO:0000256" key="5">
    <source>
        <dbReference type="HAMAP-Rule" id="MF_00209"/>
    </source>
</evidence>
<comment type="catalytic activity">
    <reaction evidence="5">
        <text>diphosphate + H2O = 2 phosphate + H(+)</text>
        <dbReference type="Rhea" id="RHEA:24576"/>
        <dbReference type="ChEBI" id="CHEBI:15377"/>
        <dbReference type="ChEBI" id="CHEBI:15378"/>
        <dbReference type="ChEBI" id="CHEBI:33019"/>
        <dbReference type="ChEBI" id="CHEBI:43474"/>
        <dbReference type="EC" id="3.6.1.1"/>
    </reaction>
</comment>
<feature type="binding site" evidence="5">
    <location>
        <position position="51"/>
    </location>
    <ligand>
        <name>substrate</name>
    </ligand>
</feature>
<name>M1XN00_NATM8</name>
<evidence type="ECO:0000256" key="4">
    <source>
        <dbReference type="ARBA" id="ARBA00022842"/>
    </source>
</evidence>
<dbReference type="GO" id="GO:0000287">
    <property type="term" value="F:magnesium ion binding"/>
    <property type="evidence" value="ECO:0007669"/>
    <property type="project" value="UniProtKB-UniRule"/>
</dbReference>
<dbReference type="Pfam" id="PF00719">
    <property type="entry name" value="Pyrophosphatase"/>
    <property type="match status" value="1"/>
</dbReference>
<dbReference type="HOGENOM" id="CLU_073198_1_2_2"/>
<dbReference type="Gene3D" id="3.90.80.10">
    <property type="entry name" value="Inorganic pyrophosphatase"/>
    <property type="match status" value="1"/>
</dbReference>
<dbReference type="KEGG" id="nmo:Nmlp_1037"/>
<dbReference type="AlphaFoldDB" id="M1XN00"/>
<protein>
    <recommendedName>
        <fullName evidence="5">Inorganic pyrophosphatase</fullName>
        <ecNumber evidence="5">3.6.1.1</ecNumber>
    </recommendedName>
    <alternativeName>
        <fullName evidence="5">Pyrophosphate phospho-hydrolase</fullName>
        <shortName evidence="5">PPase</shortName>
    </alternativeName>
</protein>
<dbReference type="CDD" id="cd00412">
    <property type="entry name" value="pyrophosphatase"/>
    <property type="match status" value="1"/>
</dbReference>
<dbReference type="EMBL" id="HF582854">
    <property type="protein sequence ID" value="CCQ35249.1"/>
    <property type="molecule type" value="Genomic_DNA"/>
</dbReference>
<evidence type="ECO:0000256" key="1">
    <source>
        <dbReference type="ARBA" id="ARBA00001946"/>
    </source>
</evidence>
<feature type="binding site" evidence="5">
    <location>
        <position position="110"/>
    </location>
    <ligand>
        <name>Mg(2+)</name>
        <dbReference type="ChEBI" id="CHEBI:18420"/>
        <label>1</label>
    </ligand>
</feature>
<feature type="binding site" evidence="5">
    <location>
        <position position="78"/>
    </location>
    <ligand>
        <name>Mg(2+)</name>
        <dbReference type="ChEBI" id="CHEBI:18420"/>
        <label>1</label>
    </ligand>
</feature>
<keyword evidence="4 5" id="KW-0460">Magnesium</keyword>
<comment type="cofactor">
    <cofactor evidence="1 5">
        <name>Mg(2+)</name>
        <dbReference type="ChEBI" id="CHEBI:18420"/>
    </cofactor>
</comment>
<dbReference type="GO" id="GO:0006796">
    <property type="term" value="P:phosphate-containing compound metabolic process"/>
    <property type="evidence" value="ECO:0007669"/>
    <property type="project" value="InterPro"/>
</dbReference>
<proteinExistence type="inferred from homology"/>
<gene>
    <name evidence="6" type="primary">ipp2</name>
    <name evidence="5" type="synonym">ppa</name>
    <name evidence="6" type="ordered locus">Nmlp_1037</name>
</gene>
<sequence>MTGPLNLVTDVEQDFENGSVPETFMGVQTIPMGSRIKYEYRQEIPGIILDRMLHSEVRYPGGYGFIPQTNAGDGDPLDVLVLLEDPLLPGTVLEVQPVGVLRMLDDGEDDDKIVAKPVDEPRLDHVESREDIPEHERAEIEEFFKTYKNLEDDPDVVTNGIGPAEEAYDIVESGAERFTEES</sequence>
<dbReference type="GO" id="GO:0004427">
    <property type="term" value="F:inorganic diphosphate phosphatase activity"/>
    <property type="evidence" value="ECO:0007669"/>
    <property type="project" value="UniProtKB-UniRule"/>
</dbReference>
<dbReference type="PANTHER" id="PTHR10286">
    <property type="entry name" value="INORGANIC PYROPHOSPHATASE"/>
    <property type="match status" value="1"/>
</dbReference>
<feature type="binding site" evidence="5">
    <location>
        <position position="147"/>
    </location>
    <ligand>
        <name>substrate</name>
    </ligand>
</feature>
<comment type="similarity">
    <text evidence="5">Belongs to the PPase family.</text>
</comment>
<dbReference type="Proteomes" id="UP000011867">
    <property type="component" value="Chromosome"/>
</dbReference>
<feature type="binding site" evidence="5">
    <location>
        <position position="63"/>
    </location>
    <ligand>
        <name>substrate</name>
    </ligand>
</feature>
<evidence type="ECO:0000256" key="2">
    <source>
        <dbReference type="ARBA" id="ARBA00022723"/>
    </source>
</evidence>
<dbReference type="InterPro" id="IPR036649">
    <property type="entry name" value="Pyrophosphatase_sf"/>
</dbReference>
<dbReference type="PROSITE" id="PS00387">
    <property type="entry name" value="PPASE"/>
    <property type="match status" value="1"/>
</dbReference>
<comment type="subcellular location">
    <subcellularLocation>
        <location evidence="5">Cytoplasm</location>
    </subcellularLocation>
</comment>
<comment type="function">
    <text evidence="5">Catalyzes the hydrolysis of inorganic pyrophosphate (PPi) forming two phosphate ions.</text>
</comment>
<dbReference type="InterPro" id="IPR008162">
    <property type="entry name" value="Pyrophosphatase"/>
</dbReference>
<dbReference type="GO" id="GO:0005737">
    <property type="term" value="C:cytoplasm"/>
    <property type="evidence" value="ECO:0007669"/>
    <property type="project" value="UniProtKB-SubCell"/>
</dbReference>
<reference evidence="6 7" key="1">
    <citation type="journal article" date="2013" name="Genome Announc.">
        <title>Genome of the haloarchaeon Natronomonas moolapensis, a neutrophilic member of a previously haloalkaliphilic genus.</title>
        <authorList>
            <person name="Dyall-Smith M.L."/>
            <person name="Pfeiffer F."/>
            <person name="Oberwinkler T."/>
            <person name="Klee K."/>
            <person name="Rampp M."/>
            <person name="Palm P."/>
            <person name="Gross K."/>
            <person name="Schuster S.C."/>
            <person name="Oesterhelt D."/>
        </authorList>
    </citation>
    <scope>NUCLEOTIDE SEQUENCE [LARGE SCALE GENOMIC DNA]</scope>
    <source>
        <strain evidence="7">DSM 18674 / JCM 14361 / 8.8.11</strain>
    </source>
</reference>
<accession>M1XN00</accession>
<feature type="binding site" evidence="5">
    <location>
        <position position="37"/>
    </location>
    <ligand>
        <name>substrate</name>
    </ligand>
</feature>
<dbReference type="SUPFAM" id="SSF50324">
    <property type="entry name" value="Inorganic pyrophosphatase"/>
    <property type="match status" value="1"/>
</dbReference>
<evidence type="ECO:0000313" key="7">
    <source>
        <dbReference type="Proteomes" id="UP000011867"/>
    </source>
</evidence>
<feature type="binding site" evidence="5">
    <location>
        <position position="78"/>
    </location>
    <ligand>
        <name>Mg(2+)</name>
        <dbReference type="ChEBI" id="CHEBI:18420"/>
        <label>2</label>
    </ligand>
</feature>
<dbReference type="STRING" id="268739.Nmlp_1037"/>
<organism evidence="6 7">
    <name type="scientific">Natronomonas moolapensis (strain DSM 18674 / CECT 7526 / JCM 14361 / 8.8.11)</name>
    <dbReference type="NCBI Taxonomy" id="268739"/>
    <lineage>
        <taxon>Archaea</taxon>
        <taxon>Methanobacteriati</taxon>
        <taxon>Methanobacteriota</taxon>
        <taxon>Stenosarchaea group</taxon>
        <taxon>Halobacteria</taxon>
        <taxon>Halobacteriales</taxon>
        <taxon>Natronomonadaceae</taxon>
        <taxon>Natronomonas</taxon>
    </lineage>
</organism>
<evidence type="ECO:0000256" key="3">
    <source>
        <dbReference type="ARBA" id="ARBA00022801"/>
    </source>
</evidence>
<keyword evidence="7" id="KW-1185">Reference proteome</keyword>
<evidence type="ECO:0000313" key="6">
    <source>
        <dbReference type="EMBL" id="CCQ35249.1"/>
    </source>
</evidence>
<dbReference type="EC" id="3.6.1.1" evidence="5"/>
<keyword evidence="3 5" id="KW-0378">Hydrolase</keyword>
<feature type="binding site" evidence="5">
    <location>
        <position position="73"/>
    </location>
    <ligand>
        <name>Mg(2+)</name>
        <dbReference type="ChEBI" id="CHEBI:18420"/>
        <label>1</label>
    </ligand>
</feature>
<keyword evidence="5" id="KW-0963">Cytoplasm</keyword>
<dbReference type="HAMAP" id="MF_00209">
    <property type="entry name" value="Inorganic_PPase"/>
    <property type="match status" value="1"/>
</dbReference>
<dbReference type="OrthoDB" id="134160at2157"/>
<comment type="subunit">
    <text evidence="5">Homohexamer.</text>
</comment>
<dbReference type="eggNOG" id="arCOG01711">
    <property type="taxonomic scope" value="Archaea"/>
</dbReference>
<keyword evidence="2 5" id="KW-0479">Metal-binding</keyword>